<dbReference type="Pfam" id="PF13884">
    <property type="entry name" value="Peptidase_S74"/>
    <property type="match status" value="1"/>
</dbReference>
<evidence type="ECO:0000256" key="6">
    <source>
        <dbReference type="ARBA" id="ARBA00023136"/>
    </source>
</evidence>
<dbReference type="Pfam" id="PF13888">
    <property type="entry name" value="MRF_C2"/>
    <property type="match status" value="1"/>
</dbReference>
<evidence type="ECO:0000256" key="1">
    <source>
        <dbReference type="ARBA" id="ARBA00004167"/>
    </source>
</evidence>
<dbReference type="Pfam" id="PF13887">
    <property type="entry name" value="MYRF_ICA"/>
    <property type="match status" value="1"/>
</dbReference>
<dbReference type="GO" id="GO:0003700">
    <property type="term" value="F:DNA-binding transcription factor activity"/>
    <property type="evidence" value="ECO:0007669"/>
    <property type="project" value="UniProtKB-UniRule"/>
</dbReference>
<dbReference type="GO" id="GO:0016540">
    <property type="term" value="P:protein autoprocessing"/>
    <property type="evidence" value="ECO:0007669"/>
    <property type="project" value="InterPro"/>
</dbReference>
<dbReference type="InterPro" id="IPR030392">
    <property type="entry name" value="S74_ICA"/>
</dbReference>
<dbReference type="InterPro" id="IPR051577">
    <property type="entry name" value="MRF-like"/>
</dbReference>
<organism evidence="11 12">
    <name type="scientific">Monopterus albus</name>
    <name type="common">Swamp eel</name>
    <dbReference type="NCBI Taxonomy" id="43700"/>
    <lineage>
        <taxon>Eukaryota</taxon>
        <taxon>Metazoa</taxon>
        <taxon>Chordata</taxon>
        <taxon>Craniata</taxon>
        <taxon>Vertebrata</taxon>
        <taxon>Euteleostomi</taxon>
        <taxon>Actinopterygii</taxon>
        <taxon>Neopterygii</taxon>
        <taxon>Teleostei</taxon>
        <taxon>Neoteleostei</taxon>
        <taxon>Acanthomorphata</taxon>
        <taxon>Anabantaria</taxon>
        <taxon>Synbranchiformes</taxon>
        <taxon>Synbranchidae</taxon>
        <taxon>Monopterus</taxon>
    </lineage>
</organism>
<dbReference type="PANTHER" id="PTHR13029">
    <property type="match status" value="1"/>
</dbReference>
<dbReference type="Pfam" id="PF05224">
    <property type="entry name" value="NDT80_PhoG"/>
    <property type="match status" value="1"/>
</dbReference>
<dbReference type="GO" id="GO:0005789">
    <property type="term" value="C:endoplasmic reticulum membrane"/>
    <property type="evidence" value="ECO:0007669"/>
    <property type="project" value="TreeGrafter"/>
</dbReference>
<reference evidence="11" key="2">
    <citation type="submission" date="2025-09" db="UniProtKB">
        <authorList>
            <consortium name="Ensembl"/>
        </authorList>
    </citation>
    <scope>IDENTIFICATION</scope>
</reference>
<dbReference type="AlphaFoldDB" id="A0A3Q3J688"/>
<sequence>MEPDSTRLQVLGENEALQQFFSGQDVSDVLDSTVTVDTSILEQYLSNDIDPISCMLPESPPDSCSEACSPVQIPDRSTKTFSPESKKRRRSASEEPSTAVDGDRTRGGGIGNSVGGVELNLGSYQLLTWEHYRPEQWSTWYDSSCQMLAPPAYCVGADKGFSYSAADEAFVCQKKNHFQVTVHIGVASEPQCIRTASGPQQVDYFLIKVFGIKLEAPSHQVTIEQSQPDRSKKPFHPVRVSLPGGKVTKVTLGRLHFSETTANNMRKKGKPNPDQRYFQMVVGLYAAVKEETLLLTALVSERVIVRASNPGQFEMDGDTLWQRGAVHDTVVCSGRVGINTDCPDEALVVCGNAKVMGTVMHPSDCRAKQNIQEVDSEQQLKRITQMRIIEFDYKPEFASVMGIDQTHQTGVIAQEVKELLPSAVKEVGDVTCCDGERINNFLMVDKDQIFMENVGAVQQLSKLTDNLQTRIQELEVWNRRLAKLKSLTGSLRSTSSVSTTSGPDTCKAEKDQKEGWSQKYSHCLQNKVFLASIFTLLATMGFCADELLIPSHYPDTLIPPVPPTRPGHWPPDVDFCELLYCDQVYCCPSTTGGSTEFNITESSGPETIGNLILSDYRYIYRVPIMLLHICLQGQANCSTDHHYAGVLFTDYYFHFYRRCTDS</sequence>
<dbReference type="InterPro" id="IPR037141">
    <property type="entry name" value="NDT80_DNA-bd_dom_sf"/>
</dbReference>
<feature type="region of interest" description="Disordered" evidence="8">
    <location>
        <begin position="60"/>
        <end position="112"/>
    </location>
</feature>
<proteinExistence type="inferred from homology"/>
<comment type="similarity">
    <text evidence="2">Belongs to the MRF family.</text>
</comment>
<feature type="DNA-binding region" description="NDT80" evidence="7">
    <location>
        <begin position="46"/>
        <end position="317"/>
    </location>
</feature>
<evidence type="ECO:0000313" key="11">
    <source>
        <dbReference type="Ensembl" id="ENSMALP00000012210.1"/>
    </source>
</evidence>
<dbReference type="InterPro" id="IPR024061">
    <property type="entry name" value="NDT80_DNA-bd_dom"/>
</dbReference>
<evidence type="ECO:0000256" key="4">
    <source>
        <dbReference type="ARBA" id="ARBA00022989"/>
    </source>
</evidence>
<evidence type="ECO:0000259" key="10">
    <source>
        <dbReference type="PROSITE" id="PS51688"/>
    </source>
</evidence>
<dbReference type="GO" id="GO:0005634">
    <property type="term" value="C:nucleus"/>
    <property type="evidence" value="ECO:0007669"/>
    <property type="project" value="TreeGrafter"/>
</dbReference>
<keyword evidence="5 7" id="KW-0238">DNA-binding</keyword>
<dbReference type="InterPro" id="IPR025719">
    <property type="entry name" value="MYRF_C2"/>
</dbReference>
<dbReference type="PANTHER" id="PTHR13029:SF17">
    <property type="entry name" value="MYELIN REGULATORY FACTOR-LIKE PROTEIN"/>
    <property type="match status" value="1"/>
</dbReference>
<dbReference type="SUPFAM" id="SSF49417">
    <property type="entry name" value="p53-like transcription factors"/>
    <property type="match status" value="1"/>
</dbReference>
<evidence type="ECO:0000313" key="12">
    <source>
        <dbReference type="Proteomes" id="UP000261600"/>
    </source>
</evidence>
<evidence type="ECO:0000256" key="7">
    <source>
        <dbReference type="PROSITE-ProRule" id="PRU00850"/>
    </source>
</evidence>
<protein>
    <recommendedName>
        <fullName evidence="13">Myelin regulatory factor like</fullName>
    </recommendedName>
</protein>
<dbReference type="PROSITE" id="PS51517">
    <property type="entry name" value="NDT80"/>
    <property type="match status" value="1"/>
</dbReference>
<evidence type="ECO:0000256" key="2">
    <source>
        <dbReference type="ARBA" id="ARBA00008221"/>
    </source>
</evidence>
<evidence type="ECO:0000256" key="3">
    <source>
        <dbReference type="ARBA" id="ARBA00022692"/>
    </source>
</evidence>
<dbReference type="InterPro" id="IPR008967">
    <property type="entry name" value="p53-like_TF_DNA-bd_sf"/>
</dbReference>
<dbReference type="Gene3D" id="2.60.40.1390">
    <property type="entry name" value="NDT80 DNA-binding domain"/>
    <property type="match status" value="2"/>
</dbReference>
<feature type="domain" description="NDT80" evidence="9">
    <location>
        <begin position="46"/>
        <end position="317"/>
    </location>
</feature>
<evidence type="ECO:0008006" key="13">
    <source>
        <dbReference type="Google" id="ProtNLM"/>
    </source>
</evidence>
<evidence type="ECO:0000259" key="9">
    <source>
        <dbReference type="PROSITE" id="PS51517"/>
    </source>
</evidence>
<dbReference type="GO" id="GO:0043565">
    <property type="term" value="F:sequence-specific DNA binding"/>
    <property type="evidence" value="ECO:0007669"/>
    <property type="project" value="TreeGrafter"/>
</dbReference>
<dbReference type="GO" id="GO:0045893">
    <property type="term" value="P:positive regulation of DNA-templated transcription"/>
    <property type="evidence" value="ECO:0007669"/>
    <property type="project" value="TreeGrafter"/>
</dbReference>
<reference evidence="11" key="1">
    <citation type="submission" date="2025-08" db="UniProtKB">
        <authorList>
            <consortium name="Ensembl"/>
        </authorList>
    </citation>
    <scope>IDENTIFICATION</scope>
</reference>
<evidence type="ECO:0000256" key="8">
    <source>
        <dbReference type="SAM" id="MobiDB-lite"/>
    </source>
</evidence>
<keyword evidence="4" id="KW-1133">Transmembrane helix</keyword>
<comment type="subcellular location">
    <subcellularLocation>
        <location evidence="1">Membrane</location>
        <topology evidence="1">Single-pass membrane protein</topology>
    </subcellularLocation>
</comment>
<dbReference type="STRING" id="43700.ENSMALP00000012210"/>
<dbReference type="Proteomes" id="UP000261600">
    <property type="component" value="Unplaced"/>
</dbReference>
<name>A0A3Q3J688_MONAL</name>
<evidence type="ECO:0000256" key="5">
    <source>
        <dbReference type="ARBA" id="ARBA00023125"/>
    </source>
</evidence>
<dbReference type="InterPro" id="IPR026932">
    <property type="entry name" value="MYRF_ICA"/>
</dbReference>
<accession>A0A3Q3J688</accession>
<dbReference type="PROSITE" id="PS51688">
    <property type="entry name" value="ICA"/>
    <property type="match status" value="1"/>
</dbReference>
<feature type="domain" description="Peptidase S74" evidence="10">
    <location>
        <begin position="363"/>
        <end position="471"/>
    </location>
</feature>
<keyword evidence="3" id="KW-0812">Transmembrane</keyword>
<keyword evidence="12" id="KW-1185">Reference proteome</keyword>
<dbReference type="Ensembl" id="ENSMALT00000012469.1">
    <property type="protein sequence ID" value="ENSMALP00000012210.1"/>
    <property type="gene ID" value="ENSMALG00000008650.1"/>
</dbReference>
<keyword evidence="6" id="KW-0472">Membrane</keyword>